<comment type="caution">
    <text evidence="2">The sequence shown here is derived from an EMBL/GenBank/DDBJ whole genome shotgun (WGS) entry which is preliminary data.</text>
</comment>
<dbReference type="Proteomes" id="UP000567922">
    <property type="component" value="Unassembled WGS sequence"/>
</dbReference>
<dbReference type="PANTHER" id="PTHR30543:SF21">
    <property type="entry name" value="NAD(P)H-DEPENDENT FMN REDUCTASE LOT6"/>
    <property type="match status" value="1"/>
</dbReference>
<dbReference type="InterPro" id="IPR050712">
    <property type="entry name" value="NAD(P)H-dep_reductase"/>
</dbReference>
<organism evidence="2 3">
    <name type="scientific">Hoyosella altamirensis</name>
    <dbReference type="NCBI Taxonomy" id="616997"/>
    <lineage>
        <taxon>Bacteria</taxon>
        <taxon>Bacillati</taxon>
        <taxon>Actinomycetota</taxon>
        <taxon>Actinomycetes</taxon>
        <taxon>Mycobacteriales</taxon>
        <taxon>Hoyosellaceae</taxon>
        <taxon>Hoyosella</taxon>
    </lineage>
</organism>
<keyword evidence="3" id="KW-1185">Reference proteome</keyword>
<feature type="domain" description="NADPH-dependent FMN reductase-like" evidence="1">
    <location>
        <begin position="31"/>
        <end position="180"/>
    </location>
</feature>
<dbReference type="GO" id="GO:0005829">
    <property type="term" value="C:cytosol"/>
    <property type="evidence" value="ECO:0007669"/>
    <property type="project" value="TreeGrafter"/>
</dbReference>
<dbReference type="SUPFAM" id="SSF52218">
    <property type="entry name" value="Flavoproteins"/>
    <property type="match status" value="1"/>
</dbReference>
<name>A0A839RHX5_9ACTN</name>
<gene>
    <name evidence="2" type="ORF">FHU29_000200</name>
</gene>
<dbReference type="Gene3D" id="3.40.50.360">
    <property type="match status" value="1"/>
</dbReference>
<protein>
    <submittedName>
        <fullName evidence="2">NAD(P)H-dependent FMN reductase</fullName>
    </submittedName>
</protein>
<reference evidence="2 3" key="1">
    <citation type="submission" date="2020-08" db="EMBL/GenBank/DDBJ databases">
        <title>Sequencing the genomes of 1000 actinobacteria strains.</title>
        <authorList>
            <person name="Klenk H.-P."/>
        </authorList>
    </citation>
    <scope>NUCLEOTIDE SEQUENCE [LARGE SCALE GENOMIC DNA]</scope>
    <source>
        <strain evidence="2 3">DSM 45258</strain>
    </source>
</reference>
<dbReference type="GO" id="GO:0010181">
    <property type="term" value="F:FMN binding"/>
    <property type="evidence" value="ECO:0007669"/>
    <property type="project" value="TreeGrafter"/>
</dbReference>
<dbReference type="GO" id="GO:0016491">
    <property type="term" value="F:oxidoreductase activity"/>
    <property type="evidence" value="ECO:0007669"/>
    <property type="project" value="InterPro"/>
</dbReference>
<evidence type="ECO:0000313" key="2">
    <source>
        <dbReference type="EMBL" id="MBB3035766.1"/>
    </source>
</evidence>
<sequence>MPSIERRPLQKLSDILEGIIMVTKNGTSNGVKVAVLVGSLRADSLNRELAEIAVANAPQGVDVSIVDGLGHVPFYSEDVDSPSGLPAPAGELRAAVEAADALLLVTPEYNGTLPAVLKNAIDWLSRPFGEGAIKDKPVAVVGIAAGQYGGTWAHDDARRSVGVAGGRVVEKIAVSIGGAYQRFAENRPADDAEAVTQVREAVASLAGSVALVA</sequence>
<dbReference type="InterPro" id="IPR005025">
    <property type="entry name" value="FMN_Rdtase-like_dom"/>
</dbReference>
<evidence type="ECO:0000259" key="1">
    <source>
        <dbReference type="Pfam" id="PF03358"/>
    </source>
</evidence>
<proteinExistence type="predicted"/>
<evidence type="ECO:0000313" key="3">
    <source>
        <dbReference type="Proteomes" id="UP000567922"/>
    </source>
</evidence>
<dbReference type="InterPro" id="IPR029039">
    <property type="entry name" value="Flavoprotein-like_sf"/>
</dbReference>
<dbReference type="PANTHER" id="PTHR30543">
    <property type="entry name" value="CHROMATE REDUCTASE"/>
    <property type="match status" value="1"/>
</dbReference>
<dbReference type="AlphaFoldDB" id="A0A839RHX5"/>
<dbReference type="Pfam" id="PF03358">
    <property type="entry name" value="FMN_red"/>
    <property type="match status" value="1"/>
</dbReference>
<dbReference type="EMBL" id="JACHWS010000001">
    <property type="protein sequence ID" value="MBB3035766.1"/>
    <property type="molecule type" value="Genomic_DNA"/>
</dbReference>
<accession>A0A839RHX5</accession>